<dbReference type="InterPro" id="IPR055624">
    <property type="entry name" value="DUF7200"/>
</dbReference>
<dbReference type="EMBL" id="AP014714">
    <property type="protein sequence ID" value="BAQ22718.1"/>
    <property type="molecule type" value="Genomic_DNA"/>
</dbReference>
<dbReference type="GeneID" id="26519195"/>
<organism evidence="1 2">
    <name type="scientific">Edwardsiella phage PEi20</name>
    <dbReference type="NCBI Taxonomy" id="1608310"/>
    <lineage>
        <taxon>Viruses</taxon>
        <taxon>Duplodnaviria</taxon>
        <taxon>Heunggongvirae</taxon>
        <taxon>Uroviricota</taxon>
        <taxon>Caudoviricetes</taxon>
        <taxon>Pantevenvirales</taxon>
        <taxon>Straboviridae</taxon>
        <taxon>Tevenvirinae</taxon>
        <taxon>Kanagawavirus</taxon>
        <taxon>Kanagawavirus pei20</taxon>
    </lineage>
</organism>
<dbReference type="KEGG" id="vg:26519195"/>
<dbReference type="Pfam" id="PF23830">
    <property type="entry name" value="DUF7200"/>
    <property type="match status" value="1"/>
</dbReference>
<keyword evidence="2" id="KW-1185">Reference proteome</keyword>
<name>A0A0B6VNK3_9CAUD</name>
<dbReference type="RefSeq" id="YP_009190226.1">
    <property type="nucleotide sequence ID" value="NC_028683.1"/>
</dbReference>
<protein>
    <submittedName>
        <fullName evidence="1">Uncharacterized protein</fullName>
    </submittedName>
</protein>
<reference evidence="1 2" key="1">
    <citation type="submission" date="2015-02" db="EMBL/GenBank/DDBJ databases">
        <title>Complete genome sequences of Edwardsiella bacteriophages, PEi20 and PEi26.</title>
        <authorList>
            <person name="Yasuike M."/>
            <person name="Nishiki I."/>
            <person name="Iwasaki Y."/>
            <person name="Nakamura Y."/>
            <person name="Fujiwara A."/>
            <person name="Hassan E.S."/>
            <person name="Mahmoud M.M."/>
            <person name="Kawato Y."/>
            <person name="Nagai S."/>
            <person name="Kobayashi T."/>
            <person name="Ototake M."/>
            <person name="Nakai T."/>
        </authorList>
    </citation>
    <scope>NUCLEOTIDE SEQUENCE [LARGE SCALE GENOMIC DNA]</scope>
</reference>
<evidence type="ECO:0000313" key="1">
    <source>
        <dbReference type="EMBL" id="BAQ22718.1"/>
    </source>
</evidence>
<proteinExistence type="predicted"/>
<dbReference type="Proteomes" id="UP000204657">
    <property type="component" value="Segment"/>
</dbReference>
<accession>A0A0B6VNK3</accession>
<sequence>MNRNQLALDVGTVQFVVDSYMGIYFIPYEEADDSYQWHVSELNHSHYERLYRELTEYVKEIGFTEAPFNYKEFLNICERLFEMYQILRKLP</sequence>
<evidence type="ECO:0000313" key="2">
    <source>
        <dbReference type="Proteomes" id="UP000204657"/>
    </source>
</evidence>